<dbReference type="AlphaFoldDB" id="A0A1Q9EVX0"/>
<protein>
    <submittedName>
        <fullName evidence="2">Uncharacterized protein</fullName>
    </submittedName>
</protein>
<comment type="caution">
    <text evidence="2">The sequence shown here is derived from an EMBL/GenBank/DDBJ whole genome shotgun (WGS) entry which is preliminary data.</text>
</comment>
<keyword evidence="3" id="KW-1185">Reference proteome</keyword>
<gene>
    <name evidence="2" type="ORF">AK812_SmicGene4585</name>
</gene>
<reference evidence="2 3" key="1">
    <citation type="submission" date="2016-02" db="EMBL/GenBank/DDBJ databases">
        <title>Genome analysis of coral dinoflagellate symbionts highlights evolutionary adaptations to a symbiotic lifestyle.</title>
        <authorList>
            <person name="Aranda M."/>
            <person name="Li Y."/>
            <person name="Liew Y.J."/>
            <person name="Baumgarten S."/>
            <person name="Simakov O."/>
            <person name="Wilson M."/>
            <person name="Piel J."/>
            <person name="Ashoor H."/>
            <person name="Bougouffa S."/>
            <person name="Bajic V.B."/>
            <person name="Ryu T."/>
            <person name="Ravasi T."/>
            <person name="Bayer T."/>
            <person name="Micklem G."/>
            <person name="Kim H."/>
            <person name="Bhak J."/>
            <person name="Lajeunesse T.C."/>
            <person name="Voolstra C.R."/>
        </authorList>
    </citation>
    <scope>NUCLEOTIDE SEQUENCE [LARGE SCALE GENOMIC DNA]</scope>
    <source>
        <strain evidence="2 3">CCMP2467</strain>
    </source>
</reference>
<accession>A0A1Q9EVX0</accession>
<dbReference type="EMBL" id="LSRX01000057">
    <property type="protein sequence ID" value="OLQ11570.1"/>
    <property type="molecule type" value="Genomic_DNA"/>
</dbReference>
<feature type="region of interest" description="Disordered" evidence="1">
    <location>
        <begin position="25"/>
        <end position="49"/>
    </location>
</feature>
<evidence type="ECO:0000313" key="2">
    <source>
        <dbReference type="EMBL" id="OLQ11570.1"/>
    </source>
</evidence>
<feature type="compositionally biased region" description="Basic and acidic residues" evidence="1">
    <location>
        <begin position="25"/>
        <end position="45"/>
    </location>
</feature>
<sequence length="145" mass="16316">MGVERAYSDTHVMKHRHRRNFAIEDTRREGRQLRTRDRSDGHGWVKSDPVFSTLEGVSSATTAEFKKRPFGVKRYTPGYQGKGAMIIDMQDKSRYPGDAMGQAAVGGVRIGMVLKSVAGEDVSQWDFEDIMELLNDQGFSAINYP</sequence>
<name>A0A1Q9EVX0_SYMMI</name>
<dbReference type="OrthoDB" id="427740at2759"/>
<proteinExistence type="predicted"/>
<evidence type="ECO:0000256" key="1">
    <source>
        <dbReference type="SAM" id="MobiDB-lite"/>
    </source>
</evidence>
<dbReference type="Proteomes" id="UP000186817">
    <property type="component" value="Unassembled WGS sequence"/>
</dbReference>
<evidence type="ECO:0000313" key="3">
    <source>
        <dbReference type="Proteomes" id="UP000186817"/>
    </source>
</evidence>
<organism evidence="2 3">
    <name type="scientific">Symbiodinium microadriaticum</name>
    <name type="common">Dinoflagellate</name>
    <name type="synonym">Zooxanthella microadriatica</name>
    <dbReference type="NCBI Taxonomy" id="2951"/>
    <lineage>
        <taxon>Eukaryota</taxon>
        <taxon>Sar</taxon>
        <taxon>Alveolata</taxon>
        <taxon>Dinophyceae</taxon>
        <taxon>Suessiales</taxon>
        <taxon>Symbiodiniaceae</taxon>
        <taxon>Symbiodinium</taxon>
    </lineage>
</organism>